<comment type="subcellular location">
    <subcellularLocation>
        <location evidence="1 5 6">Nucleus</location>
    </subcellularLocation>
</comment>
<dbReference type="VEuPathDB" id="VectorBase:LOC119172358"/>
<keyword evidence="10" id="KW-1185">Reference proteome</keyword>
<feature type="compositionally biased region" description="Basic and acidic residues" evidence="7">
    <location>
        <begin position="154"/>
        <end position="171"/>
    </location>
</feature>
<evidence type="ECO:0000256" key="6">
    <source>
        <dbReference type="RuleBase" id="RU000682"/>
    </source>
</evidence>
<dbReference type="EMBL" id="JABSTU010000005">
    <property type="protein sequence ID" value="KAH8030299.1"/>
    <property type="molecule type" value="Genomic_DNA"/>
</dbReference>
<evidence type="ECO:0000256" key="4">
    <source>
        <dbReference type="ARBA" id="ARBA00023242"/>
    </source>
</evidence>
<keyword evidence="4 5" id="KW-0539">Nucleus</keyword>
<name>A0A9J6E6U4_RHIMP</name>
<evidence type="ECO:0000313" key="10">
    <source>
        <dbReference type="Proteomes" id="UP000821866"/>
    </source>
</evidence>
<dbReference type="SUPFAM" id="SSF46689">
    <property type="entry name" value="Homeodomain-like"/>
    <property type="match status" value="1"/>
</dbReference>
<dbReference type="GO" id="GO:1990837">
    <property type="term" value="F:sequence-specific double-stranded DNA binding"/>
    <property type="evidence" value="ECO:0007669"/>
    <property type="project" value="TreeGrafter"/>
</dbReference>
<dbReference type="CDD" id="cd00086">
    <property type="entry name" value="homeodomain"/>
    <property type="match status" value="1"/>
</dbReference>
<dbReference type="InterPro" id="IPR001356">
    <property type="entry name" value="HD"/>
</dbReference>
<dbReference type="InterPro" id="IPR020479">
    <property type="entry name" value="HD_metazoa"/>
</dbReference>
<dbReference type="SMART" id="SM00389">
    <property type="entry name" value="HOX"/>
    <property type="match status" value="1"/>
</dbReference>
<dbReference type="GO" id="GO:0000981">
    <property type="term" value="F:DNA-binding transcription factor activity, RNA polymerase II-specific"/>
    <property type="evidence" value="ECO:0007669"/>
    <property type="project" value="InterPro"/>
</dbReference>
<feature type="region of interest" description="Disordered" evidence="7">
    <location>
        <begin position="150"/>
        <end position="240"/>
    </location>
</feature>
<feature type="domain" description="Homeobox" evidence="8">
    <location>
        <begin position="91"/>
        <end position="151"/>
    </location>
</feature>
<dbReference type="AlphaFoldDB" id="A0A9J6E6U4"/>
<dbReference type="InterPro" id="IPR009057">
    <property type="entry name" value="Homeodomain-like_sf"/>
</dbReference>
<evidence type="ECO:0000256" key="3">
    <source>
        <dbReference type="ARBA" id="ARBA00023155"/>
    </source>
</evidence>
<dbReference type="GO" id="GO:0007417">
    <property type="term" value="P:central nervous system development"/>
    <property type="evidence" value="ECO:0007669"/>
    <property type="project" value="TreeGrafter"/>
</dbReference>
<feature type="DNA-binding region" description="Homeobox" evidence="5">
    <location>
        <begin position="93"/>
        <end position="152"/>
    </location>
</feature>
<keyword evidence="2 5" id="KW-0238">DNA-binding</keyword>
<evidence type="ECO:0000259" key="8">
    <source>
        <dbReference type="PROSITE" id="PS50071"/>
    </source>
</evidence>
<accession>A0A9J6E6U4</accession>
<evidence type="ECO:0000256" key="7">
    <source>
        <dbReference type="SAM" id="MobiDB-lite"/>
    </source>
</evidence>
<evidence type="ECO:0000256" key="5">
    <source>
        <dbReference type="PROSITE-ProRule" id="PRU00108"/>
    </source>
</evidence>
<protein>
    <recommendedName>
        <fullName evidence="8">Homeobox domain-containing protein</fullName>
    </recommendedName>
</protein>
<dbReference type="PROSITE" id="PS50071">
    <property type="entry name" value="HOMEOBOX_2"/>
    <property type="match status" value="1"/>
</dbReference>
<dbReference type="GO" id="GO:0048812">
    <property type="term" value="P:neuron projection morphogenesis"/>
    <property type="evidence" value="ECO:0007669"/>
    <property type="project" value="TreeGrafter"/>
</dbReference>
<dbReference type="PROSITE" id="PS00027">
    <property type="entry name" value="HOMEOBOX_1"/>
    <property type="match status" value="1"/>
</dbReference>
<organism evidence="9 10">
    <name type="scientific">Rhipicephalus microplus</name>
    <name type="common">Cattle tick</name>
    <name type="synonym">Boophilus microplus</name>
    <dbReference type="NCBI Taxonomy" id="6941"/>
    <lineage>
        <taxon>Eukaryota</taxon>
        <taxon>Metazoa</taxon>
        <taxon>Ecdysozoa</taxon>
        <taxon>Arthropoda</taxon>
        <taxon>Chelicerata</taxon>
        <taxon>Arachnida</taxon>
        <taxon>Acari</taxon>
        <taxon>Parasitiformes</taxon>
        <taxon>Ixodida</taxon>
        <taxon>Ixodoidea</taxon>
        <taxon>Ixodidae</taxon>
        <taxon>Rhipicephalinae</taxon>
        <taxon>Rhipicephalus</taxon>
        <taxon>Boophilus</taxon>
    </lineage>
</organism>
<dbReference type="InterPro" id="IPR017970">
    <property type="entry name" value="Homeobox_CS"/>
</dbReference>
<comment type="caution">
    <text evidence="9">The sequence shown here is derived from an EMBL/GenBank/DDBJ whole genome shotgun (WGS) entry which is preliminary data.</text>
</comment>
<dbReference type="PANTHER" id="PTHR24335">
    <property type="entry name" value="MOTOR NEURON AND PANCREAS HOMEOBOX PROTEIN"/>
    <property type="match status" value="1"/>
</dbReference>
<dbReference type="Pfam" id="PF00046">
    <property type="entry name" value="Homeodomain"/>
    <property type="match status" value="1"/>
</dbReference>
<evidence type="ECO:0000256" key="1">
    <source>
        <dbReference type="ARBA" id="ARBA00004123"/>
    </source>
</evidence>
<dbReference type="FunFam" id="1.10.10.60:FF:000357">
    <property type="entry name" value="Motor neuron and pancreas homeobox 1"/>
    <property type="match status" value="1"/>
</dbReference>
<evidence type="ECO:0000256" key="2">
    <source>
        <dbReference type="ARBA" id="ARBA00023125"/>
    </source>
</evidence>
<gene>
    <name evidence="9" type="ORF">HPB51_006731</name>
</gene>
<reference evidence="9" key="1">
    <citation type="journal article" date="2020" name="Cell">
        <title>Large-Scale Comparative Analyses of Tick Genomes Elucidate Their Genetic Diversity and Vector Capacities.</title>
        <authorList>
            <consortium name="Tick Genome and Microbiome Consortium (TIGMIC)"/>
            <person name="Jia N."/>
            <person name="Wang J."/>
            <person name="Shi W."/>
            <person name="Du L."/>
            <person name="Sun Y."/>
            <person name="Zhan W."/>
            <person name="Jiang J.F."/>
            <person name="Wang Q."/>
            <person name="Zhang B."/>
            <person name="Ji P."/>
            <person name="Bell-Sakyi L."/>
            <person name="Cui X.M."/>
            <person name="Yuan T.T."/>
            <person name="Jiang B.G."/>
            <person name="Yang W.F."/>
            <person name="Lam T.T."/>
            <person name="Chang Q.C."/>
            <person name="Ding S.J."/>
            <person name="Wang X.J."/>
            <person name="Zhu J.G."/>
            <person name="Ruan X.D."/>
            <person name="Zhao L."/>
            <person name="Wei J.T."/>
            <person name="Ye R.Z."/>
            <person name="Que T.C."/>
            <person name="Du C.H."/>
            <person name="Zhou Y.H."/>
            <person name="Cheng J.X."/>
            <person name="Dai P.F."/>
            <person name="Guo W.B."/>
            <person name="Han X.H."/>
            <person name="Huang E.J."/>
            <person name="Li L.F."/>
            <person name="Wei W."/>
            <person name="Gao Y.C."/>
            <person name="Liu J.Z."/>
            <person name="Shao H.Z."/>
            <person name="Wang X."/>
            <person name="Wang C.C."/>
            <person name="Yang T.C."/>
            <person name="Huo Q.B."/>
            <person name="Li W."/>
            <person name="Chen H.Y."/>
            <person name="Chen S.E."/>
            <person name="Zhou L.G."/>
            <person name="Ni X.B."/>
            <person name="Tian J.H."/>
            <person name="Sheng Y."/>
            <person name="Liu T."/>
            <person name="Pan Y.S."/>
            <person name="Xia L.Y."/>
            <person name="Li J."/>
            <person name="Zhao F."/>
            <person name="Cao W.C."/>
        </authorList>
    </citation>
    <scope>NUCLEOTIDE SEQUENCE</scope>
    <source>
        <strain evidence="9">Rmic-2018</strain>
    </source>
</reference>
<keyword evidence="3 5" id="KW-0371">Homeobox</keyword>
<dbReference type="InterPro" id="IPR042768">
    <property type="entry name" value="MNX1/Ceh-12"/>
</dbReference>
<evidence type="ECO:0000313" key="9">
    <source>
        <dbReference type="EMBL" id="KAH8030299.1"/>
    </source>
</evidence>
<dbReference type="PRINTS" id="PR00024">
    <property type="entry name" value="HOMEOBOX"/>
</dbReference>
<dbReference type="Proteomes" id="UP000821866">
    <property type="component" value="Chromosome 3"/>
</dbReference>
<sequence>MLEVVVEAWRDEGKRSGEEIGCEKVGHVQVARRNHHGKSTSKTRLACATRSCAPTTRKRKLVESVPLGYSDSTTIVIRLVGTSQPQAALLGKTRRPRTAFTSQQLLELENQFRMNKYLSRPKRFEVATNLMLTETQVKIWFQNRRMKWKRSKKAQQEAKARAAEKGADHRRSSSRTATHHTRPSQHRLPLNNGGDYPDSPVARDLHLRLQQPHHHQQDSESMSSRGANSDVEPDVDLSPGLADSNMALSLCSQPTGRSTDLIYRPYVV</sequence>
<dbReference type="PANTHER" id="PTHR24335:SF4">
    <property type="entry name" value="EXTRA-EXTRA"/>
    <property type="match status" value="1"/>
</dbReference>
<reference evidence="9" key="2">
    <citation type="submission" date="2021-09" db="EMBL/GenBank/DDBJ databases">
        <authorList>
            <person name="Jia N."/>
            <person name="Wang J."/>
            <person name="Shi W."/>
            <person name="Du L."/>
            <person name="Sun Y."/>
            <person name="Zhan W."/>
            <person name="Jiang J."/>
            <person name="Wang Q."/>
            <person name="Zhang B."/>
            <person name="Ji P."/>
            <person name="Sakyi L.B."/>
            <person name="Cui X."/>
            <person name="Yuan T."/>
            <person name="Jiang B."/>
            <person name="Yang W."/>
            <person name="Lam T.T.-Y."/>
            <person name="Chang Q."/>
            <person name="Ding S."/>
            <person name="Wang X."/>
            <person name="Zhu J."/>
            <person name="Ruan X."/>
            <person name="Zhao L."/>
            <person name="Wei J."/>
            <person name="Que T."/>
            <person name="Du C."/>
            <person name="Cheng J."/>
            <person name="Dai P."/>
            <person name="Han X."/>
            <person name="Huang E."/>
            <person name="Gao Y."/>
            <person name="Liu J."/>
            <person name="Shao H."/>
            <person name="Ye R."/>
            <person name="Li L."/>
            <person name="Wei W."/>
            <person name="Wang X."/>
            <person name="Wang C."/>
            <person name="Huo Q."/>
            <person name="Li W."/>
            <person name="Guo W."/>
            <person name="Chen H."/>
            <person name="Chen S."/>
            <person name="Zhou L."/>
            <person name="Zhou L."/>
            <person name="Ni X."/>
            <person name="Tian J."/>
            <person name="Zhou Y."/>
            <person name="Sheng Y."/>
            <person name="Liu T."/>
            <person name="Pan Y."/>
            <person name="Xia L."/>
            <person name="Li J."/>
            <person name="Zhao F."/>
            <person name="Cao W."/>
        </authorList>
    </citation>
    <scope>NUCLEOTIDE SEQUENCE</scope>
    <source>
        <strain evidence="9">Rmic-2018</strain>
        <tissue evidence="9">Larvae</tissue>
    </source>
</reference>
<dbReference type="GO" id="GO:0005634">
    <property type="term" value="C:nucleus"/>
    <property type="evidence" value="ECO:0007669"/>
    <property type="project" value="UniProtKB-SubCell"/>
</dbReference>
<proteinExistence type="predicted"/>
<dbReference type="Gene3D" id="1.10.10.60">
    <property type="entry name" value="Homeodomain-like"/>
    <property type="match status" value="1"/>
</dbReference>